<reference evidence="1 2" key="1">
    <citation type="submission" date="2020-08" db="EMBL/GenBank/DDBJ databases">
        <title>Sequencing the genomes of 1000 actinobacteria strains.</title>
        <authorList>
            <person name="Klenk H.-P."/>
        </authorList>
    </citation>
    <scope>NUCLEOTIDE SEQUENCE [LARGE SCALE GENOMIC DNA]</scope>
    <source>
        <strain evidence="1 2">DSM 23889</strain>
    </source>
</reference>
<dbReference type="AlphaFoldDB" id="A0A840X861"/>
<name>A0A840X861_9MICO</name>
<accession>A0A840X861</accession>
<sequence>MTDAVTIATGVPGISVRLLPTERFTFGSFVDCNMATAWVGDRFRIFPGKYGEDPVWGQANELKHADGATVAEAFSRRPEEFVEPAMPPNTPPGTPGLHGAVWFETVYQDPSDATGRTLYALYHNENYPETLPYDPATGEGLRADDWPPGLTGPESVQAVPRIGIMTSLDGGLSWENRGILLEDRDERMIRLPVNRNNCFPGGVGDPSAVASGDHLYVFYGEYAYPTAWSAETWDRETEAAAQCVSVARVPLSALDDPTGAARRWSGTAFDAPWDGVGQPIASLRIPTAEGGGAVSQGDELYYWGPSVSWNEHLECWVMLLGRVDGSFWVGDSLFLSVNPHRDLGEGDNAQQWSTPVRIVHRPGHTLWYPSLQPTDSPEDLAAKRTCLRLGREARLFFKDMKDDQHVYISDFRVEFVREER</sequence>
<comment type="caution">
    <text evidence="1">The sequence shown here is derived from an EMBL/GenBank/DDBJ whole genome shotgun (WGS) entry which is preliminary data.</text>
</comment>
<keyword evidence="2" id="KW-1185">Reference proteome</keyword>
<dbReference type="RefSeq" id="WP_153981603.1">
    <property type="nucleotide sequence ID" value="NZ_BAAANZ010000010.1"/>
</dbReference>
<proteinExistence type="predicted"/>
<evidence type="ECO:0000313" key="1">
    <source>
        <dbReference type="EMBL" id="MBB5617325.1"/>
    </source>
</evidence>
<protein>
    <submittedName>
        <fullName evidence="1">Uncharacterized protein</fullName>
    </submittedName>
</protein>
<dbReference type="Proteomes" id="UP000552883">
    <property type="component" value="Unassembled WGS sequence"/>
</dbReference>
<evidence type="ECO:0000313" key="2">
    <source>
        <dbReference type="Proteomes" id="UP000552883"/>
    </source>
</evidence>
<dbReference type="OrthoDB" id="1090005at2"/>
<dbReference type="EMBL" id="JACHBS010000001">
    <property type="protein sequence ID" value="MBB5617325.1"/>
    <property type="molecule type" value="Genomic_DNA"/>
</dbReference>
<gene>
    <name evidence="1" type="ORF">BJ959_000821</name>
</gene>
<organism evidence="1 2">
    <name type="scientific">Microcella frigidaquae</name>
    <dbReference type="NCBI Taxonomy" id="424758"/>
    <lineage>
        <taxon>Bacteria</taxon>
        <taxon>Bacillati</taxon>
        <taxon>Actinomycetota</taxon>
        <taxon>Actinomycetes</taxon>
        <taxon>Micrococcales</taxon>
        <taxon>Microbacteriaceae</taxon>
        <taxon>Microcella</taxon>
    </lineage>
</organism>